<reference evidence="2" key="1">
    <citation type="submission" date="2019-03" db="UniProtKB">
        <authorList>
            <consortium name="Ensembl"/>
        </authorList>
    </citation>
    <scope>IDENTIFICATION</scope>
</reference>
<evidence type="ECO:0000313" key="2">
    <source>
        <dbReference type="Ensembl" id="ENSUMAP00000032367"/>
    </source>
</evidence>
<sequence length="106" mass="11087">QHFSFYDLSDASNSEVHSSPGVPGGLSPPASQAATLAGPESPPLGPTDVPLASPPPEAPSEEGDPKALQQAAEEGRAHQPFQSCSKLIDTRTTSMPQRSEPLEKEK</sequence>
<dbReference type="GeneTree" id="ENSGT00950000186460"/>
<protein>
    <submittedName>
        <fullName evidence="2">Uncharacterized protein</fullName>
    </submittedName>
</protein>
<evidence type="ECO:0000256" key="1">
    <source>
        <dbReference type="SAM" id="MobiDB-lite"/>
    </source>
</evidence>
<feature type="region of interest" description="Disordered" evidence="1">
    <location>
        <begin position="1"/>
        <end position="106"/>
    </location>
</feature>
<feature type="compositionally biased region" description="Polar residues" evidence="1">
    <location>
        <begin position="80"/>
        <end position="97"/>
    </location>
</feature>
<organism evidence="2">
    <name type="scientific">Ursus maritimus</name>
    <name type="common">Polar bear</name>
    <name type="synonym">Thalarctos maritimus</name>
    <dbReference type="NCBI Taxonomy" id="29073"/>
    <lineage>
        <taxon>Eukaryota</taxon>
        <taxon>Metazoa</taxon>
        <taxon>Chordata</taxon>
        <taxon>Craniata</taxon>
        <taxon>Vertebrata</taxon>
        <taxon>Euteleostomi</taxon>
        <taxon>Mammalia</taxon>
        <taxon>Eutheria</taxon>
        <taxon>Laurasiatheria</taxon>
        <taxon>Carnivora</taxon>
        <taxon>Caniformia</taxon>
        <taxon>Ursidae</taxon>
        <taxon>Ursus</taxon>
    </lineage>
</organism>
<dbReference type="Ensembl" id="ENSUMAT00000038259.1">
    <property type="protein sequence ID" value="ENSUMAP00000032367.1"/>
    <property type="gene ID" value="ENSUMAG00000023310.1"/>
</dbReference>
<dbReference type="AlphaFoldDB" id="A0A452VFF4"/>
<name>A0A452VFF4_URSMA</name>
<dbReference type="OMA" id="PQRMGWA"/>
<proteinExistence type="predicted"/>
<accession>A0A452VFF4</accession>
<feature type="compositionally biased region" description="Low complexity" evidence="1">
    <location>
        <begin position="18"/>
        <end position="31"/>
    </location>
</feature>